<evidence type="ECO:0000259" key="1">
    <source>
        <dbReference type="Pfam" id="PF13274"/>
    </source>
</evidence>
<dbReference type="EMBL" id="FNJB01000021">
    <property type="protein sequence ID" value="SDP89865.1"/>
    <property type="molecule type" value="Genomic_DNA"/>
</dbReference>
<dbReference type="RefSeq" id="WP_091383979.1">
    <property type="nucleotide sequence ID" value="NZ_FNDV01000001.1"/>
</dbReference>
<dbReference type="OrthoDB" id="9799173at2"/>
<organism evidence="3 4">
    <name type="scientific">Actinokineospora alba</name>
    <dbReference type="NCBI Taxonomy" id="504798"/>
    <lineage>
        <taxon>Bacteria</taxon>
        <taxon>Bacillati</taxon>
        <taxon>Actinomycetota</taxon>
        <taxon>Actinomycetes</taxon>
        <taxon>Pseudonocardiales</taxon>
        <taxon>Pseudonocardiaceae</taxon>
        <taxon>Actinokineospora</taxon>
    </lineage>
</organism>
<reference evidence="4" key="1">
    <citation type="submission" date="2016-10" db="EMBL/GenBank/DDBJ databases">
        <authorList>
            <person name="Varghese N."/>
            <person name="Submissions S."/>
        </authorList>
    </citation>
    <scope>NUCLEOTIDE SEQUENCE [LARGE SCALE GENOMIC DNA]</scope>
    <source>
        <strain evidence="4">IBRC-M 10655</strain>
    </source>
</reference>
<dbReference type="CDD" id="cd11586">
    <property type="entry name" value="VbhA_like"/>
    <property type="match status" value="1"/>
</dbReference>
<dbReference type="STRING" id="504798.SAMN05421871_101633"/>
<dbReference type="InterPro" id="IPR041535">
    <property type="entry name" value="VbhA"/>
</dbReference>
<protein>
    <submittedName>
        <fullName evidence="3">Uncharacterized phage-associated protein</fullName>
    </submittedName>
</protein>
<dbReference type="Pfam" id="PF13274">
    <property type="entry name" value="SocA_Panacea"/>
    <property type="match status" value="1"/>
</dbReference>
<dbReference type="Proteomes" id="UP000199651">
    <property type="component" value="Unassembled WGS sequence"/>
</dbReference>
<keyword evidence="4" id="KW-1185">Reference proteome</keyword>
<sequence>MADVHDVAAAILAETGPDSPMRLQKLLYYVQGWHLAMTGEPVFPDRIEAWRAGPVVPEVYRHHEGKRAVAAWDEGDPKRLGDSDRATVRWVVERYAGFDRHQLSAMTHDEEPWRAARHGLADDEPSTEPLSRKVMAEYFGRLICDSETAITQAVANARLEGLTVSADAIADARAVDRGELTTDEAVRRRIRQFTKQ</sequence>
<feature type="domain" description="Antitoxin SocA-like Panacea" evidence="1">
    <location>
        <begin position="23"/>
        <end position="113"/>
    </location>
</feature>
<evidence type="ECO:0000259" key="2">
    <source>
        <dbReference type="Pfam" id="PF18495"/>
    </source>
</evidence>
<dbReference type="InterPro" id="IPR033788">
    <property type="entry name" value="VbhA-like"/>
</dbReference>
<name>A0A1H0WHB0_9PSEU</name>
<dbReference type="InterPro" id="IPR025272">
    <property type="entry name" value="SocA_Panacea"/>
</dbReference>
<dbReference type="InterPro" id="IPR043038">
    <property type="entry name" value="VbhA_sf"/>
</dbReference>
<evidence type="ECO:0000313" key="3">
    <source>
        <dbReference type="EMBL" id="SDP89865.1"/>
    </source>
</evidence>
<dbReference type="AlphaFoldDB" id="A0A1H0WHB0"/>
<accession>A0A1H0WHB0</accession>
<dbReference type="Gene3D" id="1.10.8.1050">
    <property type="entry name" value="Antitoxin VbhA-like"/>
    <property type="match status" value="1"/>
</dbReference>
<gene>
    <name evidence="3" type="ORF">SAMN05192558_12153</name>
</gene>
<dbReference type="Pfam" id="PF18495">
    <property type="entry name" value="VbhA"/>
    <property type="match status" value="1"/>
</dbReference>
<proteinExistence type="predicted"/>
<evidence type="ECO:0000313" key="4">
    <source>
        <dbReference type="Proteomes" id="UP000199651"/>
    </source>
</evidence>
<feature type="domain" description="Antitoxin VbhA" evidence="2">
    <location>
        <begin position="149"/>
        <end position="188"/>
    </location>
</feature>